<dbReference type="Proteomes" id="UP001530400">
    <property type="component" value="Unassembled WGS sequence"/>
</dbReference>
<sequence length="269" mass="29685">MAVNNKITSDTSPFEEAAAAVSKALNGSFTQSDNADQAGPAVSLTPKSFFISWNGVLVLLFDGFPPALEQFKLQLNNQCSVSGYKTENFGSQWAKITLAFVNDSSDVKPLSLDEFRKLKEIFVKSSAWFAREDCNIPVINVSLVEYEWRSLEQVKQKYDFELTSSAAAGGGGGLGLGVSAEQQAKSNSVFSEWDNEEAYLPNVNAVGAPYRSPLETNGLTCVSFLDVRSVPVLWQTICMLKDDIEAEFPGRYEWMRDDSLHCTIRAMDK</sequence>
<keyword evidence="2" id="KW-1185">Reference proteome</keyword>
<evidence type="ECO:0000313" key="2">
    <source>
        <dbReference type="Proteomes" id="UP001530400"/>
    </source>
</evidence>
<organism evidence="1 2">
    <name type="scientific">Cyclotella atomus</name>
    <dbReference type="NCBI Taxonomy" id="382360"/>
    <lineage>
        <taxon>Eukaryota</taxon>
        <taxon>Sar</taxon>
        <taxon>Stramenopiles</taxon>
        <taxon>Ochrophyta</taxon>
        <taxon>Bacillariophyta</taxon>
        <taxon>Coscinodiscophyceae</taxon>
        <taxon>Thalassiosirophycidae</taxon>
        <taxon>Stephanodiscales</taxon>
        <taxon>Stephanodiscaceae</taxon>
        <taxon>Cyclotella</taxon>
    </lineage>
</organism>
<comment type="caution">
    <text evidence="1">The sequence shown here is derived from an EMBL/GenBank/DDBJ whole genome shotgun (WGS) entry which is preliminary data.</text>
</comment>
<accession>A0ABD3MZG3</accession>
<name>A0ABD3MZG3_9STRA</name>
<dbReference type="AlphaFoldDB" id="A0ABD3MZG3"/>
<gene>
    <name evidence="1" type="ORF">ACHAWO_007967</name>
</gene>
<dbReference type="EMBL" id="JALLPJ020001334">
    <property type="protein sequence ID" value="KAL3769295.1"/>
    <property type="molecule type" value="Genomic_DNA"/>
</dbReference>
<reference evidence="1 2" key="1">
    <citation type="submission" date="2024-10" db="EMBL/GenBank/DDBJ databases">
        <title>Updated reference genomes for cyclostephanoid diatoms.</title>
        <authorList>
            <person name="Roberts W.R."/>
            <person name="Alverson A.J."/>
        </authorList>
    </citation>
    <scope>NUCLEOTIDE SEQUENCE [LARGE SCALE GENOMIC DNA]</scope>
    <source>
        <strain evidence="1 2">AJA010-31</strain>
    </source>
</reference>
<protein>
    <submittedName>
        <fullName evidence="1">Uncharacterized protein</fullName>
    </submittedName>
</protein>
<evidence type="ECO:0000313" key="1">
    <source>
        <dbReference type="EMBL" id="KAL3769295.1"/>
    </source>
</evidence>
<proteinExistence type="predicted"/>